<dbReference type="PANTHER" id="PTHR33769">
    <property type="entry name" value="TESTIS-EXPRESSED PROTEIN 26 ISOFORM X3"/>
    <property type="match status" value="1"/>
</dbReference>
<accession>A0A813SJS2</accession>
<protein>
    <submittedName>
        <fullName evidence="1">Uncharacterized protein</fullName>
    </submittedName>
</protein>
<dbReference type="PANTHER" id="PTHR33769:SF2">
    <property type="entry name" value="TESTIS-EXPRESSED PROTEIN 26"/>
    <property type="match status" value="1"/>
</dbReference>
<dbReference type="Proteomes" id="UP000663852">
    <property type="component" value="Unassembled WGS sequence"/>
</dbReference>
<dbReference type="InterPro" id="IPR043460">
    <property type="entry name" value="MEDAG/TEX26"/>
</dbReference>
<evidence type="ECO:0000313" key="2">
    <source>
        <dbReference type="Proteomes" id="UP000663852"/>
    </source>
</evidence>
<proteinExistence type="predicted"/>
<organism evidence="1 2">
    <name type="scientific">Adineta ricciae</name>
    <name type="common">Rotifer</name>
    <dbReference type="NCBI Taxonomy" id="249248"/>
    <lineage>
        <taxon>Eukaryota</taxon>
        <taxon>Metazoa</taxon>
        <taxon>Spiralia</taxon>
        <taxon>Gnathifera</taxon>
        <taxon>Rotifera</taxon>
        <taxon>Eurotatoria</taxon>
        <taxon>Bdelloidea</taxon>
        <taxon>Adinetida</taxon>
        <taxon>Adinetidae</taxon>
        <taxon>Adineta</taxon>
    </lineage>
</organism>
<dbReference type="GO" id="GO:0005737">
    <property type="term" value="C:cytoplasm"/>
    <property type="evidence" value="ECO:0007669"/>
    <property type="project" value="TreeGrafter"/>
</dbReference>
<comment type="caution">
    <text evidence="1">The sequence shown here is derived from an EMBL/GenBank/DDBJ whole genome shotgun (WGS) entry which is preliminary data.</text>
</comment>
<dbReference type="AlphaFoldDB" id="A0A813SJS2"/>
<gene>
    <name evidence="1" type="ORF">EDS130_LOCUS4629</name>
</gene>
<name>A0A813SJS2_ADIRI</name>
<sequence length="229" mass="26423">MDACLRPRLKTAYHCRRNQDYETTYKRTFSAKRPARIVEGAPLSQRYLIGCPFNLADPVGESIYMVDFTGKKSKDPNLSFHQSTNILEPCDSQFLQRSESCNNMTSNEIKQALRNQLDSTYQVDYTGSPQGFKLPLAYTRSRPFWRNQVPHTLDSEYRNHFQNHPHVSMHFGGRFAYTNRVPADAIVPQTLPTWKKKPLHSIYTCEIGQKAPSDRYMKEFVDSFGAPTN</sequence>
<reference evidence="1" key="1">
    <citation type="submission" date="2021-02" db="EMBL/GenBank/DDBJ databases">
        <authorList>
            <person name="Nowell W R."/>
        </authorList>
    </citation>
    <scope>NUCLEOTIDE SEQUENCE</scope>
</reference>
<dbReference type="OrthoDB" id="5984625at2759"/>
<evidence type="ECO:0000313" key="1">
    <source>
        <dbReference type="EMBL" id="CAF0796626.1"/>
    </source>
</evidence>
<dbReference type="EMBL" id="CAJNOJ010000012">
    <property type="protein sequence ID" value="CAF0796626.1"/>
    <property type="molecule type" value="Genomic_DNA"/>
</dbReference>